<evidence type="ECO:0000256" key="2">
    <source>
        <dbReference type="ARBA" id="ARBA00004776"/>
    </source>
</evidence>
<evidence type="ECO:0000256" key="12">
    <source>
        <dbReference type="ARBA" id="ARBA00034030"/>
    </source>
</evidence>
<dbReference type="Proteomes" id="UP000269019">
    <property type="component" value="Chromosome"/>
</dbReference>
<evidence type="ECO:0000256" key="9">
    <source>
        <dbReference type="ARBA" id="ARBA00022989"/>
    </source>
</evidence>
<name>A0A3G6J9R0_9CORY</name>
<proteinExistence type="inferred from homology"/>
<evidence type="ECO:0000256" key="11">
    <source>
        <dbReference type="ARBA" id="ARBA00033184"/>
    </source>
</evidence>
<feature type="domain" description="Arabinofuranosyltransferase AftA N-terminal" evidence="15">
    <location>
        <begin position="38"/>
        <end position="490"/>
    </location>
</feature>
<dbReference type="InterPro" id="IPR020959">
    <property type="entry name" value="ArabinofuranosylTrfase_AftA_C"/>
</dbReference>
<keyword evidence="17" id="KW-1185">Reference proteome</keyword>
<feature type="transmembrane region" description="Helical" evidence="13">
    <location>
        <begin position="329"/>
        <end position="352"/>
    </location>
</feature>
<evidence type="ECO:0000256" key="10">
    <source>
        <dbReference type="ARBA" id="ARBA00023136"/>
    </source>
</evidence>
<comment type="catalytic activity">
    <reaction evidence="12">
        <text>Adds an alpha-D-arabinofuranosyl group from trans,octacis-decaprenylphospho-beta-D-arabinofuranose at the 5-O-position of the eighth, tenth and twelfth galactofuranose unit of the galactofuranan chain of [beta-D-galactofuranosyl-(1-&gt;5)-beta-D-galactofuranosyl-(1-&gt;6)]14-beta-D-galactofuranosyl-(1-&gt;5)-beta-D-galactofuranosyl-(1-&gt;4)-alpha-L-rhamnopyranosyl-(1-&gt;3)-N-acetyl-alpha-D-glucosaminyl-diphospho-trans,octacis-decaprenol.</text>
        <dbReference type="EC" id="2.4.2.46"/>
    </reaction>
</comment>
<evidence type="ECO:0000256" key="3">
    <source>
        <dbReference type="ARBA" id="ARBA00009655"/>
    </source>
</evidence>
<evidence type="ECO:0000256" key="8">
    <source>
        <dbReference type="ARBA" id="ARBA00022692"/>
    </source>
</evidence>
<feature type="transmembrane region" description="Helical" evidence="13">
    <location>
        <begin position="131"/>
        <end position="153"/>
    </location>
</feature>
<dbReference type="EC" id="2.4.2.46" evidence="4"/>
<evidence type="ECO:0000256" key="7">
    <source>
        <dbReference type="ARBA" id="ARBA00022679"/>
    </source>
</evidence>
<evidence type="ECO:0000256" key="6">
    <source>
        <dbReference type="ARBA" id="ARBA00022475"/>
    </source>
</evidence>
<comment type="pathway">
    <text evidence="2">Cell wall biogenesis; cell wall polysaccharide biosynthesis.</text>
</comment>
<dbReference type="AlphaFoldDB" id="A0A3G6J9R0"/>
<reference evidence="16 17" key="1">
    <citation type="submission" date="2018-11" db="EMBL/GenBank/DDBJ databases">
        <authorList>
            <person name="Kleinhagauer T."/>
            <person name="Glaeser S.P."/>
            <person name="Spergser J."/>
            <person name="Ruckert C."/>
            <person name="Kaempfer P."/>
            <person name="Busse H.-J."/>
        </authorList>
    </citation>
    <scope>NUCLEOTIDE SEQUENCE [LARGE SCALE GENOMIC DNA]</scope>
    <source>
        <strain evidence="16 17">200CH</strain>
    </source>
</reference>
<sequence>MSHPVASATTPPTVQLPVSDRQEYVTDLPGVGKTIASIIAAGLLGGCGTLLCWLVLQRTHLPAFGSSNVTRALATYGSVCVVLIVVALCWWWIADEHKDPAGDDPATFSDDFRFAPVRPRWRVWLTTGLCWLAPAGLVVTCLAIPLAATRLYLDGITVDQGFRTQFLTRLTDSWRLSDMNYIDMPSFYPAGWFWLGGRLGNLLGLPGWAVFQPWALVSMAAACSMLVPVWQRLTGSLPVAAAIALVSTAVVLVVSAEEPYAAIVAAGIPAATVLIRRAMEGHRAALVGLVLYLGASACMYTLYTAVMALSVMIFSVLFAVIVEKSLWPVLRMIVVGVASMAIAALVWAPYVLARYVTELPSSGATANHYLPFEGTVVPLPLFSFSAIGALCLLGTIYLVMRAYDPDVRAMGIALVVFYGWVLASMIITISGRTLLGFRMDAVITMQLVTAGVLALAELRLTGVSKLYPNRISTQLGRRITAVMMVLLALAGIGYVQLIPQKNAPGLDLAYTDTDGAGNRADRKPADAARYYSEIDAFLQNHGLSPASTVVLTDELNFLSYYPYRGFQAMTSHYANPLGEFDKRNEAIEQLALDSWGPLQQPAAFRTALSGLQWTAPQVMIFRGKIDDFDTGWKFDLAEDIYPNDPNVRFRGVYFSPAAFADGWDVSQIGPFVVAVAGT</sequence>
<keyword evidence="9 13" id="KW-1133">Transmembrane helix</keyword>
<comment type="subcellular location">
    <subcellularLocation>
        <location evidence="1">Cell membrane</location>
        <topology evidence="1">Multi-pass membrane protein</topology>
    </subcellularLocation>
</comment>
<dbReference type="Pfam" id="PF12250">
    <property type="entry name" value="AftA_N"/>
    <property type="match status" value="1"/>
</dbReference>
<evidence type="ECO:0000256" key="1">
    <source>
        <dbReference type="ARBA" id="ARBA00004651"/>
    </source>
</evidence>
<keyword evidence="16" id="KW-0328">Glycosyltransferase</keyword>
<evidence type="ECO:0000259" key="15">
    <source>
        <dbReference type="Pfam" id="PF12250"/>
    </source>
</evidence>
<protein>
    <recommendedName>
        <fullName evidence="5">Galactan 5-O-arabinofuranosyltransferase</fullName>
        <ecNumber evidence="4">2.4.2.46</ecNumber>
    </recommendedName>
    <alternativeName>
        <fullName evidence="11">Arabinofuranosyltransferase AftA</fullName>
    </alternativeName>
</protein>
<dbReference type="GO" id="GO:0016757">
    <property type="term" value="F:glycosyltransferase activity"/>
    <property type="evidence" value="ECO:0007669"/>
    <property type="project" value="UniProtKB-KW"/>
</dbReference>
<keyword evidence="8 13" id="KW-0812">Transmembrane</keyword>
<evidence type="ECO:0000256" key="4">
    <source>
        <dbReference type="ARBA" id="ARBA00012037"/>
    </source>
</evidence>
<feature type="transmembrane region" description="Helical" evidence="13">
    <location>
        <begin position="261"/>
        <end position="279"/>
    </location>
</feature>
<keyword evidence="7 16" id="KW-0808">Transferase</keyword>
<organism evidence="16 17">
    <name type="scientific">Corynebacterium choanae</name>
    <dbReference type="NCBI Taxonomy" id="1862358"/>
    <lineage>
        <taxon>Bacteria</taxon>
        <taxon>Bacillati</taxon>
        <taxon>Actinomycetota</taxon>
        <taxon>Actinomycetes</taxon>
        <taxon>Mycobacteriales</taxon>
        <taxon>Corynebacteriaceae</taxon>
        <taxon>Corynebacterium</taxon>
    </lineage>
</organism>
<feature type="transmembrane region" description="Helical" evidence="13">
    <location>
        <begin position="441"/>
        <end position="458"/>
    </location>
</feature>
<feature type="transmembrane region" description="Helical" evidence="13">
    <location>
        <begin position="35"/>
        <end position="56"/>
    </location>
</feature>
<dbReference type="GO" id="GO:0045227">
    <property type="term" value="P:capsule polysaccharide biosynthetic process"/>
    <property type="evidence" value="ECO:0007669"/>
    <property type="project" value="UniProtKB-UniPathway"/>
</dbReference>
<feature type="transmembrane region" description="Helical" evidence="13">
    <location>
        <begin position="68"/>
        <end position="93"/>
    </location>
</feature>
<evidence type="ECO:0000259" key="14">
    <source>
        <dbReference type="Pfam" id="PF12249"/>
    </source>
</evidence>
<evidence type="ECO:0000256" key="13">
    <source>
        <dbReference type="SAM" id="Phobius"/>
    </source>
</evidence>
<feature type="transmembrane region" description="Helical" evidence="13">
    <location>
        <begin position="379"/>
        <end position="400"/>
    </location>
</feature>
<dbReference type="OrthoDB" id="4775300at2"/>
<feature type="transmembrane region" description="Helical" evidence="13">
    <location>
        <begin position="479"/>
        <end position="497"/>
    </location>
</feature>
<evidence type="ECO:0000256" key="5">
    <source>
        <dbReference type="ARBA" id="ARBA00020482"/>
    </source>
</evidence>
<accession>A0A3G6J9R0</accession>
<keyword evidence="10 13" id="KW-0472">Membrane</keyword>
<dbReference type="EMBL" id="CP033896">
    <property type="protein sequence ID" value="AZA14649.1"/>
    <property type="molecule type" value="Genomic_DNA"/>
</dbReference>
<dbReference type="KEGG" id="ccho:CCHOA_11390"/>
<feature type="transmembrane region" description="Helical" evidence="13">
    <location>
        <begin position="236"/>
        <end position="254"/>
    </location>
</feature>
<dbReference type="Pfam" id="PF12249">
    <property type="entry name" value="AftA_C"/>
    <property type="match status" value="1"/>
</dbReference>
<dbReference type="RefSeq" id="WP_123930280.1">
    <property type="nucleotide sequence ID" value="NZ_CP033896.1"/>
</dbReference>
<feature type="transmembrane region" description="Helical" evidence="13">
    <location>
        <begin position="412"/>
        <end position="435"/>
    </location>
</feature>
<dbReference type="UniPathway" id="UPA00963"/>
<dbReference type="InterPro" id="IPR020963">
    <property type="entry name" value="ArabinofuranosylTrfase_AftA_N"/>
</dbReference>
<dbReference type="GO" id="GO:0005886">
    <property type="term" value="C:plasma membrane"/>
    <property type="evidence" value="ECO:0007669"/>
    <property type="project" value="UniProtKB-SubCell"/>
</dbReference>
<dbReference type="GO" id="GO:0044038">
    <property type="term" value="P:cell wall macromolecule biosynthetic process"/>
    <property type="evidence" value="ECO:0007669"/>
    <property type="project" value="InterPro"/>
</dbReference>
<comment type="similarity">
    <text evidence="3">Belongs to the glycosyltransferase 85 family.</text>
</comment>
<feature type="domain" description="Arabinofuranosyltransferase AftA C-terminal" evidence="14">
    <location>
        <begin position="498"/>
        <end position="675"/>
    </location>
</feature>
<evidence type="ECO:0000313" key="16">
    <source>
        <dbReference type="EMBL" id="AZA14649.1"/>
    </source>
</evidence>
<keyword evidence="6" id="KW-1003">Cell membrane</keyword>
<evidence type="ECO:0000313" key="17">
    <source>
        <dbReference type="Proteomes" id="UP000269019"/>
    </source>
</evidence>
<feature type="transmembrane region" description="Helical" evidence="13">
    <location>
        <begin position="299"/>
        <end position="322"/>
    </location>
</feature>
<gene>
    <name evidence="16" type="primary">aftA</name>
    <name evidence="16" type="ORF">CCHOA_11390</name>
</gene>